<feature type="region of interest" description="Disordered" evidence="1">
    <location>
        <begin position="601"/>
        <end position="664"/>
    </location>
</feature>
<feature type="compositionally biased region" description="Polar residues" evidence="1">
    <location>
        <begin position="613"/>
        <end position="626"/>
    </location>
</feature>
<dbReference type="PANTHER" id="PTHR34775">
    <property type="entry name" value="TRANSMEMBRANE PROTEIN"/>
    <property type="match status" value="1"/>
</dbReference>
<organism evidence="2">
    <name type="scientific">Sesamum angustifolium</name>
    <dbReference type="NCBI Taxonomy" id="2727405"/>
    <lineage>
        <taxon>Eukaryota</taxon>
        <taxon>Viridiplantae</taxon>
        <taxon>Streptophyta</taxon>
        <taxon>Embryophyta</taxon>
        <taxon>Tracheophyta</taxon>
        <taxon>Spermatophyta</taxon>
        <taxon>Magnoliopsida</taxon>
        <taxon>eudicotyledons</taxon>
        <taxon>Gunneridae</taxon>
        <taxon>Pentapetalae</taxon>
        <taxon>asterids</taxon>
        <taxon>lamiids</taxon>
        <taxon>Lamiales</taxon>
        <taxon>Pedaliaceae</taxon>
        <taxon>Sesamum</taxon>
    </lineage>
</organism>
<dbReference type="AlphaFoldDB" id="A0AAW2LLR8"/>
<gene>
    <name evidence="2" type="ORF">Sangu_2087700</name>
</gene>
<dbReference type="EMBL" id="JACGWK010000013">
    <property type="protein sequence ID" value="KAL0319315.1"/>
    <property type="molecule type" value="Genomic_DNA"/>
</dbReference>
<feature type="region of interest" description="Disordered" evidence="1">
    <location>
        <begin position="1"/>
        <end position="125"/>
    </location>
</feature>
<feature type="compositionally biased region" description="Polar residues" evidence="1">
    <location>
        <begin position="22"/>
        <end position="34"/>
    </location>
</feature>
<feature type="compositionally biased region" description="Basic and acidic residues" evidence="1">
    <location>
        <begin position="627"/>
        <end position="643"/>
    </location>
</feature>
<proteinExistence type="predicted"/>
<reference evidence="2" key="1">
    <citation type="submission" date="2020-06" db="EMBL/GenBank/DDBJ databases">
        <authorList>
            <person name="Li T."/>
            <person name="Hu X."/>
            <person name="Zhang T."/>
            <person name="Song X."/>
            <person name="Zhang H."/>
            <person name="Dai N."/>
            <person name="Sheng W."/>
            <person name="Hou X."/>
            <person name="Wei L."/>
        </authorList>
    </citation>
    <scope>NUCLEOTIDE SEQUENCE</scope>
    <source>
        <strain evidence="2">G01</strain>
        <tissue evidence="2">Leaf</tissue>
    </source>
</reference>
<evidence type="ECO:0000313" key="2">
    <source>
        <dbReference type="EMBL" id="KAL0319315.1"/>
    </source>
</evidence>
<reference evidence="2" key="2">
    <citation type="journal article" date="2024" name="Plant">
        <title>Genomic evolution and insights into agronomic trait innovations of Sesamum species.</title>
        <authorList>
            <person name="Miao H."/>
            <person name="Wang L."/>
            <person name="Qu L."/>
            <person name="Liu H."/>
            <person name="Sun Y."/>
            <person name="Le M."/>
            <person name="Wang Q."/>
            <person name="Wei S."/>
            <person name="Zheng Y."/>
            <person name="Lin W."/>
            <person name="Duan Y."/>
            <person name="Cao H."/>
            <person name="Xiong S."/>
            <person name="Wang X."/>
            <person name="Wei L."/>
            <person name="Li C."/>
            <person name="Ma Q."/>
            <person name="Ju M."/>
            <person name="Zhao R."/>
            <person name="Li G."/>
            <person name="Mu C."/>
            <person name="Tian Q."/>
            <person name="Mei H."/>
            <person name="Zhang T."/>
            <person name="Gao T."/>
            <person name="Zhang H."/>
        </authorList>
    </citation>
    <scope>NUCLEOTIDE SEQUENCE</scope>
    <source>
        <strain evidence="2">G01</strain>
    </source>
</reference>
<accession>A0AAW2LLR8</accession>
<comment type="caution">
    <text evidence="2">The sequence shown here is derived from an EMBL/GenBank/DDBJ whole genome shotgun (WGS) entry which is preliminary data.</text>
</comment>
<name>A0AAW2LLR8_9LAMI</name>
<feature type="compositionally biased region" description="Polar residues" evidence="1">
    <location>
        <begin position="109"/>
        <end position="119"/>
    </location>
</feature>
<evidence type="ECO:0000256" key="1">
    <source>
        <dbReference type="SAM" id="MobiDB-lite"/>
    </source>
</evidence>
<feature type="compositionally biased region" description="Low complexity" evidence="1">
    <location>
        <begin position="1"/>
        <end position="20"/>
    </location>
</feature>
<feature type="region of interest" description="Disordered" evidence="1">
    <location>
        <begin position="176"/>
        <end position="216"/>
    </location>
</feature>
<dbReference type="PANTHER" id="PTHR34775:SF6">
    <property type="entry name" value="TRANSMEMBRANE PROTEIN"/>
    <property type="match status" value="1"/>
</dbReference>
<sequence length="664" mass="73040">MEGSKKSFSPSKAAASPKHSSTGENNENDSSQDQMIPKFQNHKEVGGKNFMSPTISAASKAAPPRKKILADRNENSTPCDAQNHKMSSFEMKRSPRNSSVSHFDRSPSRVVSLQNNSCEPSYDEDTNLLGDLSSNVYDPVKNYLSPRPKYLRFNPNRRREILDRLEKEGREDLISSFDSKEVNGEEGSSPLEIKNSSFSYPEESAVKQKNDDEDEIIGDDCEEDEDEEEEVEEERGWCLKGILKLVLTLIACLFSTSYICSMNSPTPSPSQQAIWNLKEGYLMIKNHTLEVITMEMHASGFKGLEVGDNYGEVEEVEIDEDDNGETEESVQAEMVEDGSENLEGCDEEVVGNEQEDSEDKFEKADNVEAAGTDIVGGGELEPETESFGQLLGAQTAESQDADELDKEVEASNQQQELELSVKSALEEETPQEPKGVVESLDELVGSHEKLTDSGNEIGSDHEVEIEKVGWNTSAVIGVSVASIILTPLALIFHSKKGRNISDEESEPVPKLHKFAVKEKTAPVPPSMQRKIEFFARPTASQAIEGAPAELNSHHIHAPTVELIGEIVVGQVSSLRSCGSKYQMTESEESNATFFPKHGSVSQPVVAPTPPSALESTTNSLSYGSFTTEKKMLKKEGGRSRDAMTEVTPVRRSSRLRSRATVMSP</sequence>
<feature type="compositionally biased region" description="Polar residues" evidence="1">
    <location>
        <begin position="75"/>
        <end position="86"/>
    </location>
</feature>
<protein>
    <submittedName>
        <fullName evidence="2">Uncharacterized protein</fullName>
    </submittedName>
</protein>